<dbReference type="InterPro" id="IPR002092">
    <property type="entry name" value="DNA-dir_Rpol_phage-type"/>
</dbReference>
<dbReference type="FunFam" id="1.10.150.20:FF:000041">
    <property type="entry name" value="DNA-directed RNA polymerase"/>
    <property type="match status" value="1"/>
</dbReference>
<keyword evidence="4" id="KW-0808">Transferase</keyword>
<dbReference type="GO" id="GO:0003677">
    <property type="term" value="F:DNA binding"/>
    <property type="evidence" value="ECO:0007669"/>
    <property type="project" value="InterPro"/>
</dbReference>
<comment type="similarity">
    <text evidence="1">Belongs to the phage and mitochondrial RNA polymerase family.</text>
</comment>
<evidence type="ECO:0000256" key="6">
    <source>
        <dbReference type="ARBA" id="ARBA00023163"/>
    </source>
</evidence>
<name>A0A1D2ACX8_AUXPR</name>
<feature type="domain" description="DNA-directed RNA polymerase N-terminal" evidence="8">
    <location>
        <begin position="137"/>
        <end position="534"/>
    </location>
</feature>
<evidence type="ECO:0000256" key="2">
    <source>
        <dbReference type="ARBA" id="ARBA00012418"/>
    </source>
</evidence>
<dbReference type="InterPro" id="IPR046950">
    <property type="entry name" value="DNA-dir_Rpol_C_phage-type"/>
</dbReference>
<dbReference type="Pfam" id="PF14700">
    <property type="entry name" value="RPOL_N"/>
    <property type="match status" value="1"/>
</dbReference>
<dbReference type="GO" id="GO:0006390">
    <property type="term" value="P:mitochondrial transcription"/>
    <property type="evidence" value="ECO:0007669"/>
    <property type="project" value="TreeGrafter"/>
</dbReference>
<reference evidence="9" key="1">
    <citation type="submission" date="2015-08" db="EMBL/GenBank/DDBJ databases">
        <authorList>
            <person name="Babu N.S."/>
            <person name="Beckwith C.J."/>
            <person name="Beseler K.G."/>
            <person name="Brison A."/>
            <person name="Carone J.V."/>
            <person name="Caskin T.P."/>
            <person name="Diamond M."/>
            <person name="Durham M.E."/>
            <person name="Foxe J.M."/>
            <person name="Go M."/>
            <person name="Henderson B.A."/>
            <person name="Jones I.B."/>
            <person name="McGettigan J.A."/>
            <person name="Micheletti S.J."/>
            <person name="Nasrallah M.E."/>
            <person name="Ortiz D."/>
            <person name="Piller C.R."/>
            <person name="Privatt S.R."/>
            <person name="Schneider S.L."/>
            <person name="Sharp S."/>
            <person name="Smith T.C."/>
            <person name="Stanton J.D."/>
            <person name="Ullery H.E."/>
            <person name="Wilson R.J."/>
            <person name="Serrano M.G."/>
            <person name="Buck G."/>
            <person name="Lee V."/>
            <person name="Wang Y."/>
            <person name="Carvalho R."/>
            <person name="Voegtly L."/>
            <person name="Shi R."/>
            <person name="Duckworth R."/>
            <person name="Johnson A."/>
            <person name="Loviza R."/>
            <person name="Walstead R."/>
            <person name="Shah Z."/>
            <person name="Kiflezghi M."/>
            <person name="Wade K."/>
            <person name="Ball S.L."/>
            <person name="Bradley K.W."/>
            <person name="Asai D.J."/>
            <person name="Bowman C.A."/>
            <person name="Russell D.A."/>
            <person name="Pope W.H."/>
            <person name="Jacobs-Sera D."/>
            <person name="Hendrix R.W."/>
            <person name="Hatfull G.F."/>
        </authorList>
    </citation>
    <scope>NUCLEOTIDE SEQUENCE</scope>
</reference>
<dbReference type="GO" id="GO:0034245">
    <property type="term" value="C:mitochondrial DNA-directed RNA polymerase complex"/>
    <property type="evidence" value="ECO:0007669"/>
    <property type="project" value="TreeGrafter"/>
</dbReference>
<sequence length="1093" mass="121117">DTIQYLADNEFNGRRMRRASNGPALALRWLLGGAGTTPCAGPSPHSLARGMAAEAQLSPDVLSIPQQKASQAIASPVGDLLATLETMGRVLSFQDTPPPPPPPKYPRAFSPVMQTMAYHEQFMDETPEGKALRDNWRRQVVLETRAVEAAAARYRRDLAAAVQRGEGANLPASRRLLLRWYAPLVDAIKEEQRKIYMREVQVDRTVYGPFLLLLEPQQLAVIAMHCTLHAIMELGGTNPEIVVPGQTRVTRLAVTIGRMIENQVNLEKVQSICRKHAKANREVAALYAEGEDLRAKLTQGGRLEPEEWSRWRQLGAMLEELGEVQPLDHLDWFVPGEKLGQRLERLPAMWSGGGPIGQGTRRLMSAVKKALDPEDLEAWRGETHAKVGAALINLILGTCTVDLPGRGPGGEPRAVPAFWHRLELAADGSASAASRGAGSLKRYGVLCAHEEVLKRVQPSHMVEAFIPQYVPMLIKPVPWQRHDRGGHVTLRNNVMRLRGSHLQSEMLARADQDMVNGRGPGLSKVYEALNALGETPWQTNVPVHRVAEALWGLGGGVCDVPRRMNYTVPPPLPAGFRLHRSEGPGSGFAVFDYGRDAARSSRVAARQLRRRNSELHALRCDMEYKLAVAREFAGEPRFYYPHNVDFRGRAYPMHPHLNHLGSDLCRGLLRFADRRPLGERGLRWLYVQAANLWGAGVDKLPFAERAAWAEAHLGDLVRNARDPLDTGAGTLDDSLARADAAALARLVERAADREDGRAFWVKAEEPFQFLATCMEIADAHASGDPASFPSRLPTHMDGSCNGLQHYAALGRDAAGGQAVNLRPAARPQDVYSQIAALVRARVDRDAAAGVTHARALRDATPIDRKLVKQTVMTSVYGVTFVGARGQITSRLKERGFQDSRLMYKVSCYSAKVTLECLMEMFSCAKDIMNWLAECAKLVAGTGATVQWTTPLGLPVVQPYRRTTRHHVRTLLQRLVVVENNDELPVMKTRQRTAFPPNFIHSVDSSHMMMTAIACRRAGMSFAGVHDSFWTHAGDIEQMNSILRDAFVELHSQPLLENLLADFRASLPEVEFPELPKRGDLDLEEVRKAEYFFS</sequence>
<dbReference type="Gene3D" id="1.10.287.280">
    <property type="match status" value="1"/>
</dbReference>
<dbReference type="SUPFAM" id="SSF56672">
    <property type="entry name" value="DNA/RNA polymerases"/>
    <property type="match status" value="1"/>
</dbReference>
<dbReference type="Gene3D" id="1.10.1320.10">
    <property type="entry name" value="DNA-directed RNA polymerase, N-terminal domain"/>
    <property type="match status" value="2"/>
</dbReference>
<dbReference type="InterPro" id="IPR037159">
    <property type="entry name" value="RNA_POL_N_sf"/>
</dbReference>
<evidence type="ECO:0000256" key="7">
    <source>
        <dbReference type="ARBA" id="ARBA00048552"/>
    </source>
</evidence>
<gene>
    <name evidence="9" type="ORF">g.18074</name>
</gene>
<dbReference type="SMART" id="SM01311">
    <property type="entry name" value="RPOL_N"/>
    <property type="match status" value="1"/>
</dbReference>
<feature type="non-terminal residue" evidence="9">
    <location>
        <position position="1"/>
    </location>
</feature>
<keyword evidence="3" id="KW-0240">DNA-directed RNA polymerase</keyword>
<proteinExistence type="inferred from homology"/>
<keyword evidence="6" id="KW-0804">Transcription</keyword>
<evidence type="ECO:0000256" key="5">
    <source>
        <dbReference type="ARBA" id="ARBA00022695"/>
    </source>
</evidence>
<dbReference type="PROSITE" id="PS00489">
    <property type="entry name" value="RNA_POL_PHAGE_2"/>
    <property type="match status" value="1"/>
</dbReference>
<evidence type="ECO:0000259" key="8">
    <source>
        <dbReference type="SMART" id="SM01311"/>
    </source>
</evidence>
<dbReference type="InterPro" id="IPR029262">
    <property type="entry name" value="RPOL_N"/>
</dbReference>
<dbReference type="Gene3D" id="1.10.150.20">
    <property type="entry name" value="5' to 3' exonuclease, C-terminal subdomain"/>
    <property type="match status" value="1"/>
</dbReference>
<dbReference type="AlphaFoldDB" id="A0A1D2ACX8"/>
<evidence type="ECO:0000256" key="1">
    <source>
        <dbReference type="ARBA" id="ARBA00009493"/>
    </source>
</evidence>
<dbReference type="GO" id="GO:0003899">
    <property type="term" value="F:DNA-directed RNA polymerase activity"/>
    <property type="evidence" value="ECO:0007669"/>
    <property type="project" value="UniProtKB-EC"/>
</dbReference>
<keyword evidence="5" id="KW-0548">Nucleotidyltransferase</keyword>
<accession>A0A1D2ACX8</accession>
<protein>
    <recommendedName>
        <fullName evidence="2">DNA-directed RNA polymerase</fullName>
        <ecNumber evidence="2">2.7.7.6</ecNumber>
    </recommendedName>
</protein>
<dbReference type="EMBL" id="GDKF01001565">
    <property type="protein sequence ID" value="JAT77057.1"/>
    <property type="molecule type" value="Transcribed_RNA"/>
</dbReference>
<dbReference type="EC" id="2.7.7.6" evidence="2"/>
<dbReference type="Pfam" id="PF00940">
    <property type="entry name" value="RNA_pol"/>
    <property type="match status" value="2"/>
</dbReference>
<organism evidence="9">
    <name type="scientific">Auxenochlorella protothecoides</name>
    <name type="common">Green microalga</name>
    <name type="synonym">Chlorella protothecoides</name>
    <dbReference type="NCBI Taxonomy" id="3075"/>
    <lineage>
        <taxon>Eukaryota</taxon>
        <taxon>Viridiplantae</taxon>
        <taxon>Chlorophyta</taxon>
        <taxon>core chlorophytes</taxon>
        <taxon>Trebouxiophyceae</taxon>
        <taxon>Chlorellales</taxon>
        <taxon>Chlorellaceae</taxon>
        <taxon>Auxenochlorella</taxon>
    </lineage>
</organism>
<dbReference type="PANTHER" id="PTHR10102">
    <property type="entry name" value="DNA-DIRECTED RNA POLYMERASE, MITOCHONDRIAL"/>
    <property type="match status" value="1"/>
</dbReference>
<evidence type="ECO:0000256" key="4">
    <source>
        <dbReference type="ARBA" id="ARBA00022679"/>
    </source>
</evidence>
<dbReference type="InterPro" id="IPR043502">
    <property type="entry name" value="DNA/RNA_pol_sf"/>
</dbReference>
<evidence type="ECO:0000313" key="9">
    <source>
        <dbReference type="EMBL" id="JAT77057.1"/>
    </source>
</evidence>
<dbReference type="PANTHER" id="PTHR10102:SF0">
    <property type="entry name" value="DNA-DIRECTED RNA POLYMERASE, MITOCHONDRIAL"/>
    <property type="match status" value="1"/>
</dbReference>
<evidence type="ECO:0000256" key="3">
    <source>
        <dbReference type="ARBA" id="ARBA00022478"/>
    </source>
</evidence>
<comment type="catalytic activity">
    <reaction evidence="7">
        <text>RNA(n) + a ribonucleoside 5'-triphosphate = RNA(n+1) + diphosphate</text>
        <dbReference type="Rhea" id="RHEA:21248"/>
        <dbReference type="Rhea" id="RHEA-COMP:14527"/>
        <dbReference type="Rhea" id="RHEA-COMP:17342"/>
        <dbReference type="ChEBI" id="CHEBI:33019"/>
        <dbReference type="ChEBI" id="CHEBI:61557"/>
        <dbReference type="ChEBI" id="CHEBI:140395"/>
        <dbReference type="EC" id="2.7.7.6"/>
    </reaction>
</comment>